<name>A0ABP7G6V5_9FLAO</name>
<reference evidence="3" key="1">
    <citation type="journal article" date="2019" name="Int. J. Syst. Evol. Microbiol.">
        <title>The Global Catalogue of Microorganisms (GCM) 10K type strain sequencing project: providing services to taxonomists for standard genome sequencing and annotation.</title>
        <authorList>
            <consortium name="The Broad Institute Genomics Platform"/>
            <consortium name="The Broad Institute Genome Sequencing Center for Infectious Disease"/>
            <person name="Wu L."/>
            <person name="Ma J."/>
        </authorList>
    </citation>
    <scope>NUCLEOTIDE SEQUENCE [LARGE SCALE GENOMIC DNA]</scope>
    <source>
        <strain evidence="3">JCM 17337</strain>
    </source>
</reference>
<dbReference type="RefSeq" id="WP_345139187.1">
    <property type="nucleotide sequence ID" value="NZ_BAABDU010000002.1"/>
</dbReference>
<evidence type="ECO:0008006" key="4">
    <source>
        <dbReference type="Google" id="ProtNLM"/>
    </source>
</evidence>
<protein>
    <recommendedName>
        <fullName evidence="4">Superfamily III holin-X</fullName>
    </recommendedName>
</protein>
<feature type="transmembrane region" description="Helical" evidence="1">
    <location>
        <begin position="87"/>
        <end position="105"/>
    </location>
</feature>
<evidence type="ECO:0000256" key="1">
    <source>
        <dbReference type="SAM" id="Phobius"/>
    </source>
</evidence>
<comment type="caution">
    <text evidence="2">The sequence shown here is derived from an EMBL/GenBank/DDBJ whole genome shotgun (WGS) entry which is preliminary data.</text>
</comment>
<sequence length="139" mass="16397">MKKDFVENKKLTQNELFLLLDDILNNVLKQGKFDDNAEDFYTYKNYNLVKNMILEKDLEINAVLESKIKKVFSIELTLLRKESKAKIYLGIFMIIFSIGGFFLFQNEFGKTPFFFIVSVFLFGLVLFLRGITDLRKLQR</sequence>
<dbReference type="EMBL" id="BAABDU010000002">
    <property type="protein sequence ID" value="GAA3756009.1"/>
    <property type="molecule type" value="Genomic_DNA"/>
</dbReference>
<feature type="transmembrane region" description="Helical" evidence="1">
    <location>
        <begin position="111"/>
        <end position="131"/>
    </location>
</feature>
<proteinExistence type="predicted"/>
<evidence type="ECO:0000313" key="2">
    <source>
        <dbReference type="EMBL" id="GAA3756009.1"/>
    </source>
</evidence>
<keyword evidence="3" id="KW-1185">Reference proteome</keyword>
<dbReference type="Proteomes" id="UP001500748">
    <property type="component" value="Unassembled WGS sequence"/>
</dbReference>
<accession>A0ABP7G6V5</accession>
<evidence type="ECO:0000313" key="3">
    <source>
        <dbReference type="Proteomes" id="UP001500748"/>
    </source>
</evidence>
<organism evidence="2 3">
    <name type="scientific">Flavobacterium ginsengiterrae</name>
    <dbReference type="NCBI Taxonomy" id="871695"/>
    <lineage>
        <taxon>Bacteria</taxon>
        <taxon>Pseudomonadati</taxon>
        <taxon>Bacteroidota</taxon>
        <taxon>Flavobacteriia</taxon>
        <taxon>Flavobacteriales</taxon>
        <taxon>Flavobacteriaceae</taxon>
        <taxon>Flavobacterium</taxon>
    </lineage>
</organism>
<keyword evidence="1" id="KW-1133">Transmembrane helix</keyword>
<keyword evidence="1" id="KW-0812">Transmembrane</keyword>
<keyword evidence="1" id="KW-0472">Membrane</keyword>
<gene>
    <name evidence="2" type="ORF">GCM10022423_02620</name>
</gene>